<reference evidence="1" key="1">
    <citation type="submission" date="2020-02" db="EMBL/GenBank/DDBJ databases">
        <authorList>
            <person name="Meier V. D."/>
        </authorList>
    </citation>
    <scope>NUCLEOTIDE SEQUENCE</scope>
    <source>
        <strain evidence="1">AVDCRST_MAG68</strain>
    </source>
</reference>
<protein>
    <submittedName>
        <fullName evidence="1">Uncharacterized protein</fullName>
    </submittedName>
</protein>
<dbReference type="InterPro" id="IPR031982">
    <property type="entry name" value="PilE-like"/>
</dbReference>
<sequence>AIAIPKFTQVSKSAKESEADGILKQAYTLQESYKQRYDTYADNTQLQTLGWDPAQGAKYYTFAVASAGAAAFCVNATPISSAITQAKHITQARNVTTGACAAAE</sequence>
<evidence type="ECO:0000313" key="1">
    <source>
        <dbReference type="EMBL" id="CAA9353244.1"/>
    </source>
</evidence>
<proteinExistence type="predicted"/>
<gene>
    <name evidence="1" type="ORF">AVDCRST_MAG68-3762</name>
</gene>
<organism evidence="1">
    <name type="scientific">uncultured Gemmatimonadota bacterium</name>
    <dbReference type="NCBI Taxonomy" id="203437"/>
    <lineage>
        <taxon>Bacteria</taxon>
        <taxon>Pseudomonadati</taxon>
        <taxon>Gemmatimonadota</taxon>
        <taxon>environmental samples</taxon>
    </lineage>
</organism>
<dbReference type="AlphaFoldDB" id="A0A6J4M9K6"/>
<dbReference type="Gene3D" id="3.30.700.10">
    <property type="entry name" value="Glycoprotein, Type 4 Pilin"/>
    <property type="match status" value="1"/>
</dbReference>
<dbReference type="InterPro" id="IPR045584">
    <property type="entry name" value="Pilin-like"/>
</dbReference>
<feature type="non-terminal residue" evidence="1">
    <location>
        <position position="1"/>
    </location>
</feature>
<accession>A0A6J4M9K6</accession>
<dbReference type="SUPFAM" id="SSF54523">
    <property type="entry name" value="Pili subunits"/>
    <property type="match status" value="1"/>
</dbReference>
<dbReference type="Pfam" id="PF16732">
    <property type="entry name" value="ComP_DUS"/>
    <property type="match status" value="1"/>
</dbReference>
<name>A0A6J4M9K6_9BACT</name>
<dbReference type="GO" id="GO:0043683">
    <property type="term" value="P:type IV pilus assembly"/>
    <property type="evidence" value="ECO:0007669"/>
    <property type="project" value="InterPro"/>
</dbReference>
<dbReference type="EMBL" id="CADCTW010000178">
    <property type="protein sequence ID" value="CAA9353244.1"/>
    <property type="molecule type" value="Genomic_DNA"/>
</dbReference>